<proteinExistence type="predicted"/>
<dbReference type="PANTHER" id="PTHR21666">
    <property type="entry name" value="PEPTIDASE-RELATED"/>
    <property type="match status" value="1"/>
</dbReference>
<evidence type="ECO:0000313" key="2">
    <source>
        <dbReference type="EMBL" id="PXX66695.1"/>
    </source>
</evidence>
<dbReference type="SUPFAM" id="SSF51261">
    <property type="entry name" value="Duplicated hybrid motif"/>
    <property type="match status" value="1"/>
</dbReference>
<dbReference type="InterPro" id="IPR011055">
    <property type="entry name" value="Dup_hybrid_motif"/>
</dbReference>
<gene>
    <name evidence="2" type="ORF">DFR70_103444</name>
</gene>
<sequence length="322" mass="32960">MPNRYIATFSGSLPNRRATGPAPLNHLFFGRKDAALSHHRVGPSSITVMSLIGDEISGRPTRHRAESTATERVKVAAGVAVAAGALIGTVSQIAPAVASPLLPGAHDGDEAAAPMTFRGTGILPVAQAKAVTPVAEAPAPQAPVAAEIAAPVAAPFGLQNLPPEIAGPLAQAEQILKGVQQQVAPAPSGAVRPVGGEISSGFGSRWGEMHYGLDFADQIGAPIHSVSSGTVIEAGPASGFGLWVRVQQDDGTTAVYGHVNEMFAHVGQRVNAGDVIATVGNRGNSTGPHLHLEIWDQGGNKIDPLPYLAAKGVPLQWGPSAH</sequence>
<dbReference type="GO" id="GO:0004222">
    <property type="term" value="F:metalloendopeptidase activity"/>
    <property type="evidence" value="ECO:0007669"/>
    <property type="project" value="TreeGrafter"/>
</dbReference>
<dbReference type="InterPro" id="IPR050570">
    <property type="entry name" value="Cell_wall_metabolism_enzyme"/>
</dbReference>
<dbReference type="InterPro" id="IPR016047">
    <property type="entry name" value="M23ase_b-sheet_dom"/>
</dbReference>
<dbReference type="EMBL" id="QJKF01000003">
    <property type="protein sequence ID" value="PXX66695.1"/>
    <property type="molecule type" value="Genomic_DNA"/>
</dbReference>
<evidence type="ECO:0000259" key="1">
    <source>
        <dbReference type="Pfam" id="PF01551"/>
    </source>
</evidence>
<keyword evidence="3" id="KW-1185">Reference proteome</keyword>
<dbReference type="Pfam" id="PF01551">
    <property type="entry name" value="Peptidase_M23"/>
    <property type="match status" value="1"/>
</dbReference>
<accession>A0A318KA69</accession>
<reference evidence="2 3" key="1">
    <citation type="submission" date="2018-05" db="EMBL/GenBank/DDBJ databases">
        <title>Genomic Encyclopedia of Type Strains, Phase IV (KMG-IV): sequencing the most valuable type-strain genomes for metagenomic binning, comparative biology and taxonomic classification.</title>
        <authorList>
            <person name="Goeker M."/>
        </authorList>
    </citation>
    <scope>NUCLEOTIDE SEQUENCE [LARGE SCALE GENOMIC DNA]</scope>
    <source>
        <strain evidence="2 3">DSM 44704</strain>
    </source>
</reference>
<dbReference type="AlphaFoldDB" id="A0A318KA69"/>
<dbReference type="Gene3D" id="2.70.70.10">
    <property type="entry name" value="Glucose Permease (Domain IIA)"/>
    <property type="match status" value="1"/>
</dbReference>
<feature type="domain" description="M23ase beta-sheet core" evidence="1">
    <location>
        <begin position="209"/>
        <end position="304"/>
    </location>
</feature>
<dbReference type="Proteomes" id="UP000247569">
    <property type="component" value="Unassembled WGS sequence"/>
</dbReference>
<evidence type="ECO:0000313" key="3">
    <source>
        <dbReference type="Proteomes" id="UP000247569"/>
    </source>
</evidence>
<comment type="caution">
    <text evidence="2">The sequence shown here is derived from an EMBL/GenBank/DDBJ whole genome shotgun (WGS) entry which is preliminary data.</text>
</comment>
<dbReference type="PANTHER" id="PTHR21666:SF270">
    <property type="entry name" value="MUREIN HYDROLASE ACTIVATOR ENVC"/>
    <property type="match status" value="1"/>
</dbReference>
<organism evidence="2 3">
    <name type="scientific">Nocardia tenerifensis</name>
    <dbReference type="NCBI Taxonomy" id="228006"/>
    <lineage>
        <taxon>Bacteria</taxon>
        <taxon>Bacillati</taxon>
        <taxon>Actinomycetota</taxon>
        <taxon>Actinomycetes</taxon>
        <taxon>Mycobacteriales</taxon>
        <taxon>Nocardiaceae</taxon>
        <taxon>Nocardia</taxon>
    </lineage>
</organism>
<dbReference type="CDD" id="cd12797">
    <property type="entry name" value="M23_peptidase"/>
    <property type="match status" value="1"/>
</dbReference>
<protein>
    <submittedName>
        <fullName evidence="2">Peptidase M23-like protein</fullName>
    </submittedName>
</protein>
<name>A0A318KA69_9NOCA</name>